<dbReference type="Proteomes" id="UP000550508">
    <property type="component" value="Unassembled WGS sequence"/>
</dbReference>
<dbReference type="Gene3D" id="3.40.50.280">
    <property type="entry name" value="Cobalamin-binding domain"/>
    <property type="match status" value="1"/>
</dbReference>
<feature type="transmembrane region" description="Helical" evidence="9">
    <location>
        <begin position="221"/>
        <end position="240"/>
    </location>
</feature>
<protein>
    <submittedName>
        <fullName evidence="10">AI-2E family transporter</fullName>
    </submittedName>
</protein>
<organism evidence="10 11">
    <name type="scientific">Phyllobacterium pellucidum</name>
    <dbReference type="NCBI Taxonomy" id="2740464"/>
    <lineage>
        <taxon>Bacteria</taxon>
        <taxon>Pseudomonadati</taxon>
        <taxon>Pseudomonadota</taxon>
        <taxon>Alphaproteobacteria</taxon>
        <taxon>Hyphomicrobiales</taxon>
        <taxon>Phyllobacteriaceae</taxon>
        <taxon>Phyllobacterium</taxon>
    </lineage>
</organism>
<evidence type="ECO:0000313" key="10">
    <source>
        <dbReference type="EMBL" id="NTS32534.1"/>
    </source>
</evidence>
<evidence type="ECO:0000256" key="7">
    <source>
        <dbReference type="ARBA" id="ARBA00023136"/>
    </source>
</evidence>
<feature type="transmembrane region" description="Helical" evidence="9">
    <location>
        <begin position="303"/>
        <end position="330"/>
    </location>
</feature>
<proteinExistence type="inferred from homology"/>
<feature type="region of interest" description="Disordered" evidence="8">
    <location>
        <begin position="160"/>
        <end position="202"/>
    </location>
</feature>
<evidence type="ECO:0000256" key="3">
    <source>
        <dbReference type="ARBA" id="ARBA00022448"/>
    </source>
</evidence>
<dbReference type="RefSeq" id="WP_174208235.1">
    <property type="nucleotide sequence ID" value="NZ_CP088292.1"/>
</dbReference>
<keyword evidence="7 9" id="KW-0472">Membrane</keyword>
<keyword evidence="3" id="KW-0813">Transport</keyword>
<evidence type="ECO:0000256" key="4">
    <source>
        <dbReference type="ARBA" id="ARBA00022475"/>
    </source>
</evidence>
<feature type="transmembrane region" description="Helical" evidence="9">
    <location>
        <begin position="275"/>
        <end position="297"/>
    </location>
</feature>
<accession>A0A849VUH9</accession>
<name>A0A849VUH9_9HYPH</name>
<evidence type="ECO:0000256" key="1">
    <source>
        <dbReference type="ARBA" id="ARBA00004651"/>
    </source>
</evidence>
<feature type="transmembrane region" description="Helical" evidence="9">
    <location>
        <begin position="53"/>
        <end position="71"/>
    </location>
</feature>
<keyword evidence="4" id="KW-1003">Cell membrane</keyword>
<feature type="compositionally biased region" description="Basic and acidic residues" evidence="8">
    <location>
        <begin position="511"/>
        <end position="525"/>
    </location>
</feature>
<dbReference type="InterPro" id="IPR002549">
    <property type="entry name" value="AI-2E-like"/>
</dbReference>
<dbReference type="PANTHER" id="PTHR21716:SF53">
    <property type="entry name" value="PERMEASE PERM-RELATED"/>
    <property type="match status" value="1"/>
</dbReference>
<dbReference type="PANTHER" id="PTHR21716">
    <property type="entry name" value="TRANSMEMBRANE PROTEIN"/>
    <property type="match status" value="1"/>
</dbReference>
<feature type="transmembrane region" description="Helical" evidence="9">
    <location>
        <begin position="83"/>
        <end position="104"/>
    </location>
</feature>
<reference evidence="10 11" key="1">
    <citation type="submission" date="2020-05" db="EMBL/GenBank/DDBJ databases">
        <authorList>
            <person name="Kim M.K."/>
        </authorList>
    </citation>
    <scope>NUCLEOTIDE SEQUENCE [LARGE SCALE GENOMIC DNA]</scope>
    <source>
        <strain evidence="10 11">BT25</strain>
    </source>
</reference>
<keyword evidence="11" id="KW-1185">Reference proteome</keyword>
<feature type="compositionally biased region" description="Polar residues" evidence="8">
    <location>
        <begin position="178"/>
        <end position="194"/>
    </location>
</feature>
<feature type="compositionally biased region" description="Basic and acidic residues" evidence="8">
    <location>
        <begin position="534"/>
        <end position="545"/>
    </location>
</feature>
<evidence type="ECO:0000256" key="5">
    <source>
        <dbReference type="ARBA" id="ARBA00022692"/>
    </source>
</evidence>
<comment type="subcellular location">
    <subcellularLocation>
        <location evidence="1">Cell membrane</location>
        <topology evidence="1">Multi-pass membrane protein</topology>
    </subcellularLocation>
</comment>
<keyword evidence="6 9" id="KW-1133">Transmembrane helix</keyword>
<sequence length="667" mass="73239">MPSEDSGAKVSRAVERISLRPVPAPEAADPQQQFPPVVVAIAIVAALYFARDVFVPLAMALLLTFALSPMVTKLHRSGIPKAFAVISVVAMAFLAIFIFVSIVVSQLTVLAQNLPSYQYNIEAKIRTVKEAQSGNSIFDRGARMLKRFNDEIGRSDEVERFAVEPEKKPEPQHERPQNVENNQAAGGSPLQGNDPNKPVPVEIKYPPPDPLSLLQTFAGPLIQPLATVGIIIVVVIFMLMRREDLRDRFIKLVGASDIHRTTTALHDAGKRVGQYLLMQLIINISFGVPIGIGLWVIGIPNPMLWGMLAIVLRFVPYIGPIMAAAFPLILSLAVDPGWMLLFWTGALFIVLELVSSNVMEPLLYGSRTGLSPVAILMAAIVWTWIWGPIGLILSTPLTVCLVVLGRHVPKFEFLDVLLGNEPVLSPPQQLYQRLLSGDPDEATERAEEFLQSSTIEEYYASVAIPALFLAENDRARGVLDSTRRSRVAQGTVLLVENLSEHHDDEEEEEENGKPEETEKSADRPGTKPKAAKAKAKEPPPEEEARVAISAGGRGEFDDAAAVILGDILERRGFEVRDISHDELESGSIGKLDLTGVSVIHISYLNVSSVAHARYLVRRIRRRNGRVKIVISFWSEDPENVDGEKIVGSTRNCHFASSVEDALELISA</sequence>
<evidence type="ECO:0000313" key="11">
    <source>
        <dbReference type="Proteomes" id="UP000550508"/>
    </source>
</evidence>
<evidence type="ECO:0000256" key="9">
    <source>
        <dbReference type="SAM" id="Phobius"/>
    </source>
</evidence>
<gene>
    <name evidence="10" type="ORF">HQ945_14845</name>
</gene>
<keyword evidence="5 9" id="KW-0812">Transmembrane</keyword>
<feature type="compositionally biased region" description="Basic and acidic residues" evidence="8">
    <location>
        <begin position="160"/>
        <end position="177"/>
    </location>
</feature>
<feature type="transmembrane region" description="Helical" evidence="9">
    <location>
        <begin position="374"/>
        <end position="404"/>
    </location>
</feature>
<dbReference type="AlphaFoldDB" id="A0A849VUH9"/>
<evidence type="ECO:0000256" key="6">
    <source>
        <dbReference type="ARBA" id="ARBA00022989"/>
    </source>
</evidence>
<dbReference type="Pfam" id="PF01594">
    <property type="entry name" value="AI-2E_transport"/>
    <property type="match status" value="2"/>
</dbReference>
<dbReference type="GO" id="GO:0005886">
    <property type="term" value="C:plasma membrane"/>
    <property type="evidence" value="ECO:0007669"/>
    <property type="project" value="UniProtKB-SubCell"/>
</dbReference>
<feature type="transmembrane region" description="Helical" evidence="9">
    <location>
        <begin position="337"/>
        <end position="354"/>
    </location>
</feature>
<dbReference type="EMBL" id="JABUMX010000003">
    <property type="protein sequence ID" value="NTS32534.1"/>
    <property type="molecule type" value="Genomic_DNA"/>
</dbReference>
<evidence type="ECO:0000256" key="2">
    <source>
        <dbReference type="ARBA" id="ARBA00009773"/>
    </source>
</evidence>
<comment type="caution">
    <text evidence="10">The sequence shown here is derived from an EMBL/GenBank/DDBJ whole genome shotgun (WGS) entry which is preliminary data.</text>
</comment>
<feature type="region of interest" description="Disordered" evidence="8">
    <location>
        <begin position="496"/>
        <end position="550"/>
    </location>
</feature>
<comment type="similarity">
    <text evidence="2">Belongs to the autoinducer-2 exporter (AI-2E) (TC 2.A.86) family.</text>
</comment>
<evidence type="ECO:0000256" key="8">
    <source>
        <dbReference type="SAM" id="MobiDB-lite"/>
    </source>
</evidence>